<dbReference type="InterPro" id="IPR000560">
    <property type="entry name" value="His_Pase_clade-2"/>
</dbReference>
<evidence type="ECO:0000256" key="3">
    <source>
        <dbReference type="SAM" id="Phobius"/>
    </source>
</evidence>
<evidence type="ECO:0000313" key="4">
    <source>
        <dbReference type="EMBL" id="NOV50452.1"/>
    </source>
</evidence>
<accession>A0A6M2DW43</accession>
<dbReference type="InterPro" id="IPR050645">
    <property type="entry name" value="Histidine_acid_phosphatase"/>
</dbReference>
<dbReference type="SUPFAM" id="SSF53254">
    <property type="entry name" value="Phosphoglycerate mutase-like"/>
    <property type="match status" value="1"/>
</dbReference>
<comment type="catalytic activity">
    <reaction evidence="1">
        <text>a phosphate monoester + H2O = an alcohol + phosphate</text>
        <dbReference type="Rhea" id="RHEA:15017"/>
        <dbReference type="ChEBI" id="CHEBI:15377"/>
        <dbReference type="ChEBI" id="CHEBI:30879"/>
        <dbReference type="ChEBI" id="CHEBI:43474"/>
        <dbReference type="ChEBI" id="CHEBI:67140"/>
        <dbReference type="EC" id="3.1.3.2"/>
    </reaction>
</comment>
<sequence length="394" mass="44773">MCKKGLTMAQSLCLFTLLIVIAIFGYVSFALNLSISSIDDHGNKVEIASNSVTMLILLFRHGDRNPTEIYENDPHKNYSWIGGYGALTKKGIKQMYMLGKMLNSRYKHLIPDDAYSKTAISVDSSAADRCLMSAASFLSAFWPPPKEWILPIEWQPIPIHYKSRSEDYLLAQKKKCDRYEVELKETYKNETLLESFDVNFDGFYDMLTQHTGQNITNKLDVEFLFNILDIEHDKGLELPEWSNTLYPERLLNIAMKSLQLLTNTHFMRRIKGGSLVANMIHKIQSHIKHNDNTIAIYSAHDVTLVNFLRALGYDELIKPAYGATIGLELDQITGMAPTLQILYFNDSQTSSPTVIPISSCSDPNLCTLTEFIHHVEVVIDTLPSDNWDDECKLT</sequence>
<dbReference type="GO" id="GO:0003993">
    <property type="term" value="F:acid phosphatase activity"/>
    <property type="evidence" value="ECO:0007669"/>
    <property type="project" value="UniProtKB-EC"/>
</dbReference>
<evidence type="ECO:0000256" key="2">
    <source>
        <dbReference type="ARBA" id="ARBA00005375"/>
    </source>
</evidence>
<dbReference type="Gene3D" id="3.40.50.1240">
    <property type="entry name" value="Phosphoglycerate mutase-like"/>
    <property type="match status" value="1"/>
</dbReference>
<dbReference type="PROSITE" id="PS00616">
    <property type="entry name" value="HIS_ACID_PHOSPHAT_1"/>
    <property type="match status" value="1"/>
</dbReference>
<evidence type="ECO:0000256" key="1">
    <source>
        <dbReference type="ARBA" id="ARBA00000032"/>
    </source>
</evidence>
<name>A0A6M2DW43_XENCH</name>
<keyword evidence="3" id="KW-0812">Transmembrane</keyword>
<dbReference type="Pfam" id="PF00328">
    <property type="entry name" value="His_Phos_2"/>
    <property type="match status" value="1"/>
</dbReference>
<comment type="similarity">
    <text evidence="2">Belongs to the histidine acid phosphatase family.</text>
</comment>
<dbReference type="PANTHER" id="PTHR11567">
    <property type="entry name" value="ACID PHOSPHATASE-RELATED"/>
    <property type="match status" value="1"/>
</dbReference>
<dbReference type="PANTHER" id="PTHR11567:SF19">
    <property type="entry name" value="GH19849P"/>
    <property type="match status" value="1"/>
</dbReference>
<dbReference type="EMBL" id="GIIL01006726">
    <property type="protein sequence ID" value="NOV50452.1"/>
    <property type="molecule type" value="Transcribed_RNA"/>
</dbReference>
<feature type="transmembrane region" description="Helical" evidence="3">
    <location>
        <begin position="12"/>
        <end position="31"/>
    </location>
</feature>
<protein>
    <submittedName>
        <fullName evidence="4">Putative lysosomal &amp; prostatic acid phosphatase</fullName>
    </submittedName>
</protein>
<dbReference type="CDD" id="cd07061">
    <property type="entry name" value="HP_HAP_like"/>
    <property type="match status" value="1"/>
</dbReference>
<dbReference type="InterPro" id="IPR033379">
    <property type="entry name" value="Acid_Pase_AS"/>
</dbReference>
<keyword evidence="3" id="KW-0472">Membrane</keyword>
<keyword evidence="3" id="KW-1133">Transmembrane helix</keyword>
<proteinExistence type="inferred from homology"/>
<organism evidence="4">
    <name type="scientific">Xenopsylla cheopis</name>
    <name type="common">Oriental rat flea</name>
    <name type="synonym">Pulex cheopis</name>
    <dbReference type="NCBI Taxonomy" id="163159"/>
    <lineage>
        <taxon>Eukaryota</taxon>
        <taxon>Metazoa</taxon>
        <taxon>Ecdysozoa</taxon>
        <taxon>Arthropoda</taxon>
        <taxon>Hexapoda</taxon>
        <taxon>Insecta</taxon>
        <taxon>Pterygota</taxon>
        <taxon>Neoptera</taxon>
        <taxon>Endopterygota</taxon>
        <taxon>Siphonaptera</taxon>
        <taxon>Pulicidae</taxon>
        <taxon>Xenopsyllinae</taxon>
        <taxon>Xenopsylla</taxon>
    </lineage>
</organism>
<dbReference type="InterPro" id="IPR029033">
    <property type="entry name" value="His_PPase_superfam"/>
</dbReference>
<dbReference type="AlphaFoldDB" id="A0A6M2DW43"/>
<reference evidence="4" key="1">
    <citation type="submission" date="2020-03" db="EMBL/GenBank/DDBJ databases">
        <title>Transcriptomic Profiling of the Digestive Tract of the Rat Flea, Xenopsylla cheopis, Following Blood Feeding and Infection with Yersinia pestis.</title>
        <authorList>
            <person name="Bland D.M."/>
            <person name="Martens C.A."/>
            <person name="Virtaneva K."/>
            <person name="Kanakabandi K."/>
            <person name="Long D."/>
            <person name="Rosenke R."/>
            <person name="Saturday G.A."/>
            <person name="Hoyt F.H."/>
            <person name="Bruno D.P."/>
            <person name="Ribeiro J.M.C."/>
            <person name="Hinnebusch J."/>
        </authorList>
    </citation>
    <scope>NUCLEOTIDE SEQUENCE</scope>
</reference>